<dbReference type="PROSITE" id="PS50076">
    <property type="entry name" value="DNAJ_2"/>
    <property type="match status" value="1"/>
</dbReference>
<dbReference type="InterPro" id="IPR036869">
    <property type="entry name" value="J_dom_sf"/>
</dbReference>
<accession>A0A8C0L1U5</accession>
<dbReference type="Proteomes" id="UP000694391">
    <property type="component" value="Unplaced"/>
</dbReference>
<dbReference type="CDD" id="cd06257">
    <property type="entry name" value="DnaJ"/>
    <property type="match status" value="1"/>
</dbReference>
<dbReference type="Ensembl" id="ENSCAFT00020027248.1">
    <property type="protein sequence ID" value="ENSCAFP00020023577.1"/>
    <property type="gene ID" value="ENSCAFG00020018598.1"/>
</dbReference>
<evidence type="ECO:0000256" key="1">
    <source>
        <dbReference type="ARBA" id="ARBA00023186"/>
    </source>
</evidence>
<reference evidence="3" key="2">
    <citation type="submission" date="2025-09" db="UniProtKB">
        <authorList>
            <consortium name="Ensembl"/>
        </authorList>
    </citation>
    <scope>IDENTIFICATION</scope>
</reference>
<keyword evidence="4" id="KW-1185">Reference proteome</keyword>
<dbReference type="SUPFAM" id="SSF46565">
    <property type="entry name" value="Chaperone J-domain"/>
    <property type="match status" value="1"/>
</dbReference>
<dbReference type="PRINTS" id="PR00625">
    <property type="entry name" value="JDOMAIN"/>
</dbReference>
<proteinExistence type="predicted"/>
<dbReference type="GeneTree" id="ENSGT00940000154205"/>
<name>A0A8C0L1U5_CANLU</name>
<dbReference type="PANTHER" id="PTHR45168">
    <property type="entry name" value="DNAJ HOMOLOG SUBFAMILY B MEMBER 2"/>
    <property type="match status" value="1"/>
</dbReference>
<dbReference type="InterPro" id="IPR043183">
    <property type="entry name" value="DNJB2/6-like"/>
</dbReference>
<dbReference type="SMART" id="SM00271">
    <property type="entry name" value="DnaJ"/>
    <property type="match status" value="1"/>
</dbReference>
<dbReference type="PANTHER" id="PTHR45168:SF4">
    <property type="entry name" value="SIMILAR TO DNAJ HOMOLOG SUBFAMILY B MEMBER 6 (HEAT SHOCK PROTEIN J2) (HSJ-2) (MRJ) (MDJ4)"/>
    <property type="match status" value="1"/>
</dbReference>
<reference evidence="3" key="1">
    <citation type="submission" date="2025-08" db="UniProtKB">
        <authorList>
            <consortium name="Ensembl"/>
        </authorList>
    </citation>
    <scope>IDENTIFICATION</scope>
</reference>
<evidence type="ECO:0000259" key="2">
    <source>
        <dbReference type="PROSITE" id="PS50076"/>
    </source>
</evidence>
<dbReference type="GO" id="GO:0051082">
    <property type="term" value="F:unfolded protein binding"/>
    <property type="evidence" value="ECO:0007669"/>
    <property type="project" value="InterPro"/>
</dbReference>
<evidence type="ECO:0000313" key="4">
    <source>
        <dbReference type="Proteomes" id="UP000694391"/>
    </source>
</evidence>
<dbReference type="InterPro" id="IPR001623">
    <property type="entry name" value="DnaJ_domain"/>
</dbReference>
<protein>
    <recommendedName>
        <fullName evidence="2">J domain-containing protein</fullName>
    </recommendedName>
</protein>
<dbReference type="GO" id="GO:0030544">
    <property type="term" value="F:Hsp70 protein binding"/>
    <property type="evidence" value="ECO:0007669"/>
    <property type="project" value="InterPro"/>
</dbReference>
<dbReference type="Pfam" id="PF00226">
    <property type="entry name" value="DnaJ"/>
    <property type="match status" value="1"/>
</dbReference>
<feature type="domain" description="J" evidence="2">
    <location>
        <begin position="3"/>
        <end position="59"/>
    </location>
</feature>
<dbReference type="Gene3D" id="1.10.287.110">
    <property type="entry name" value="DnaJ domain"/>
    <property type="match status" value="1"/>
</dbReference>
<evidence type="ECO:0000313" key="3">
    <source>
        <dbReference type="Ensembl" id="ENSCAFP00020023577.1"/>
    </source>
</evidence>
<dbReference type="AlphaFoldDB" id="A0A8C0L1U5"/>
<keyword evidence="1" id="KW-0143">Chaperone</keyword>
<organism evidence="3 4">
    <name type="scientific">Canis lupus dingo</name>
    <name type="common">dingo</name>
    <dbReference type="NCBI Taxonomy" id="286419"/>
    <lineage>
        <taxon>Eukaryota</taxon>
        <taxon>Metazoa</taxon>
        <taxon>Chordata</taxon>
        <taxon>Craniata</taxon>
        <taxon>Vertebrata</taxon>
        <taxon>Euteleostomi</taxon>
        <taxon>Mammalia</taxon>
        <taxon>Eutheria</taxon>
        <taxon>Laurasiatheria</taxon>
        <taxon>Carnivora</taxon>
        <taxon>Caniformia</taxon>
        <taxon>Canidae</taxon>
        <taxon>Canis</taxon>
    </lineage>
</organism>
<sequence>MVDYYDVLGVQRHASAEDIKKEYCKLALKWHPDKDPENKEEAYEVLSDAKKRDIYDRHGKERLDGGDGVHFDTLLEFSFTFCNPDDFFREFFGARDPFSFDFFKDPFEDYFGSRRGPPGSRNQGMGSFFSAFSGFPSFQGGFSSFDTGFTSFASPGPGGLPSFSSMTFGGSGMGNFISTSPSTKRVNGRKTTTKRIVENGEERVEVEDNGQLKSLTINGKEQLLHLDHK</sequence>